<sequence length="202" mass="22933">MTAFGLEKMIFNFEELGSFDVRCGRGRNPIPSTSLEDVAIALQEASNSALRTCRARGISRTLEMPVSTVRKFLQNMLQCYAFKFTHVQELVPAVLPKREAFALPFLARMADRRSPFPSPRFCQYSKLQNMGNRESVPKATIASSFSKGHYMVRVYGSIYRWPFLFRGYCSFRSCNLCSQWEMLRISFAKGVDSSITTAQICG</sequence>
<protein>
    <submittedName>
        <fullName evidence="1">Uncharacterized protein</fullName>
    </submittedName>
</protein>
<accession>A0A4Y2CNR5</accession>
<reference evidence="1 2" key="1">
    <citation type="journal article" date="2019" name="Sci. Rep.">
        <title>Orb-weaving spider Araneus ventricosus genome elucidates the spidroin gene catalogue.</title>
        <authorList>
            <person name="Kono N."/>
            <person name="Nakamura H."/>
            <person name="Ohtoshi R."/>
            <person name="Moran D.A.P."/>
            <person name="Shinohara A."/>
            <person name="Yoshida Y."/>
            <person name="Fujiwara M."/>
            <person name="Mori M."/>
            <person name="Tomita M."/>
            <person name="Arakawa K."/>
        </authorList>
    </citation>
    <scope>NUCLEOTIDE SEQUENCE [LARGE SCALE GENOMIC DNA]</scope>
</reference>
<gene>
    <name evidence="1" type="ORF">AVEN_126110_1</name>
</gene>
<keyword evidence="2" id="KW-1185">Reference proteome</keyword>
<proteinExistence type="predicted"/>
<organism evidence="1 2">
    <name type="scientific">Araneus ventricosus</name>
    <name type="common">Orbweaver spider</name>
    <name type="synonym">Epeira ventricosa</name>
    <dbReference type="NCBI Taxonomy" id="182803"/>
    <lineage>
        <taxon>Eukaryota</taxon>
        <taxon>Metazoa</taxon>
        <taxon>Ecdysozoa</taxon>
        <taxon>Arthropoda</taxon>
        <taxon>Chelicerata</taxon>
        <taxon>Arachnida</taxon>
        <taxon>Araneae</taxon>
        <taxon>Araneomorphae</taxon>
        <taxon>Entelegynae</taxon>
        <taxon>Araneoidea</taxon>
        <taxon>Araneidae</taxon>
        <taxon>Araneus</taxon>
    </lineage>
</organism>
<name>A0A4Y2CNR5_ARAVE</name>
<dbReference type="Proteomes" id="UP000499080">
    <property type="component" value="Unassembled WGS sequence"/>
</dbReference>
<comment type="caution">
    <text evidence="1">The sequence shown here is derived from an EMBL/GenBank/DDBJ whole genome shotgun (WGS) entry which is preliminary data.</text>
</comment>
<evidence type="ECO:0000313" key="2">
    <source>
        <dbReference type="Proteomes" id="UP000499080"/>
    </source>
</evidence>
<evidence type="ECO:0000313" key="1">
    <source>
        <dbReference type="EMBL" id="GBM04965.1"/>
    </source>
</evidence>
<dbReference type="AlphaFoldDB" id="A0A4Y2CNR5"/>
<dbReference type="EMBL" id="BGPR01000209">
    <property type="protein sequence ID" value="GBM04965.1"/>
    <property type="molecule type" value="Genomic_DNA"/>
</dbReference>